<evidence type="ECO:0000256" key="4">
    <source>
        <dbReference type="ARBA" id="ARBA00022679"/>
    </source>
</evidence>
<dbReference type="Gene3D" id="3.40.50.2300">
    <property type="match status" value="1"/>
</dbReference>
<keyword evidence="7" id="KW-0067">ATP-binding</keyword>
<dbReference type="Pfam" id="PF01590">
    <property type="entry name" value="GAF"/>
    <property type="match status" value="1"/>
</dbReference>
<dbReference type="Gene3D" id="3.30.450.20">
    <property type="entry name" value="PAS domain"/>
    <property type="match status" value="3"/>
</dbReference>
<dbReference type="Pfam" id="PF02518">
    <property type="entry name" value="HATPase_c"/>
    <property type="match status" value="1"/>
</dbReference>
<dbReference type="PANTHER" id="PTHR43065:SF46">
    <property type="entry name" value="C4-DICARBOXYLATE TRANSPORT SENSOR PROTEIN DCTB"/>
    <property type="match status" value="1"/>
</dbReference>
<evidence type="ECO:0000313" key="13">
    <source>
        <dbReference type="EMBL" id="MDC7675822.1"/>
    </source>
</evidence>
<evidence type="ECO:0000256" key="5">
    <source>
        <dbReference type="ARBA" id="ARBA00022741"/>
    </source>
</evidence>
<dbReference type="InterPro" id="IPR011006">
    <property type="entry name" value="CheY-like_superfamily"/>
</dbReference>
<feature type="domain" description="Response regulatory" evidence="11">
    <location>
        <begin position="868"/>
        <end position="983"/>
    </location>
</feature>
<dbReference type="SMART" id="SM00448">
    <property type="entry name" value="REC"/>
    <property type="match status" value="1"/>
</dbReference>
<dbReference type="Gene3D" id="1.10.287.130">
    <property type="match status" value="1"/>
</dbReference>
<dbReference type="SMART" id="SM00065">
    <property type="entry name" value="GAF"/>
    <property type="match status" value="1"/>
</dbReference>
<dbReference type="RefSeq" id="WP_272744141.1">
    <property type="nucleotide sequence ID" value="NZ_JAQQKV010000001.1"/>
</dbReference>
<dbReference type="Pfam" id="PF00072">
    <property type="entry name" value="Response_reg"/>
    <property type="match status" value="1"/>
</dbReference>
<evidence type="ECO:0000256" key="7">
    <source>
        <dbReference type="ARBA" id="ARBA00022840"/>
    </source>
</evidence>
<keyword evidence="8" id="KW-0902">Two-component regulatory system</keyword>
<dbReference type="EC" id="2.7.13.3" evidence="2"/>
<evidence type="ECO:0000259" key="11">
    <source>
        <dbReference type="PROSITE" id="PS50110"/>
    </source>
</evidence>
<keyword evidence="14" id="KW-1185">Reference proteome</keyword>
<dbReference type="InterPro" id="IPR003018">
    <property type="entry name" value="GAF"/>
</dbReference>
<feature type="domain" description="Histidine kinase" evidence="10">
    <location>
        <begin position="621"/>
        <end position="845"/>
    </location>
</feature>
<evidence type="ECO:0000256" key="9">
    <source>
        <dbReference type="PROSITE-ProRule" id="PRU00169"/>
    </source>
</evidence>
<evidence type="ECO:0000256" key="2">
    <source>
        <dbReference type="ARBA" id="ARBA00012438"/>
    </source>
</evidence>
<evidence type="ECO:0000256" key="6">
    <source>
        <dbReference type="ARBA" id="ARBA00022777"/>
    </source>
</evidence>
<dbReference type="CDD" id="cd16919">
    <property type="entry name" value="HATPase_CckA-like"/>
    <property type="match status" value="1"/>
</dbReference>
<dbReference type="Pfam" id="PF08448">
    <property type="entry name" value="PAS_4"/>
    <property type="match status" value="2"/>
</dbReference>
<reference evidence="13 14" key="1">
    <citation type="submission" date="2023-01" db="EMBL/GenBank/DDBJ databases">
        <title>Novel species of the genus Asticcacaulis isolated from rivers.</title>
        <authorList>
            <person name="Lu H."/>
        </authorList>
    </citation>
    <scope>NUCLEOTIDE SEQUENCE [LARGE SCALE GENOMIC DNA]</scope>
    <source>
        <strain evidence="13 14">LKC15W</strain>
    </source>
</reference>
<dbReference type="CDD" id="cd00082">
    <property type="entry name" value="HisKA"/>
    <property type="match status" value="1"/>
</dbReference>
<dbReference type="Proteomes" id="UP001218579">
    <property type="component" value="Unassembled WGS sequence"/>
</dbReference>
<evidence type="ECO:0000256" key="1">
    <source>
        <dbReference type="ARBA" id="ARBA00000085"/>
    </source>
</evidence>
<dbReference type="PANTHER" id="PTHR43065">
    <property type="entry name" value="SENSOR HISTIDINE KINASE"/>
    <property type="match status" value="1"/>
</dbReference>
<dbReference type="InterPro" id="IPR036097">
    <property type="entry name" value="HisK_dim/P_sf"/>
</dbReference>
<organism evidence="13 14">
    <name type="scientific">Asticcacaulis machinosus</name>
    <dbReference type="NCBI Taxonomy" id="2984211"/>
    <lineage>
        <taxon>Bacteria</taxon>
        <taxon>Pseudomonadati</taxon>
        <taxon>Pseudomonadota</taxon>
        <taxon>Alphaproteobacteria</taxon>
        <taxon>Caulobacterales</taxon>
        <taxon>Caulobacteraceae</taxon>
        <taxon>Asticcacaulis</taxon>
    </lineage>
</organism>
<evidence type="ECO:0000259" key="12">
    <source>
        <dbReference type="PROSITE" id="PS50113"/>
    </source>
</evidence>
<name>A0ABT5HI01_9CAUL</name>
<keyword evidence="3 9" id="KW-0597">Phosphoprotein</keyword>
<dbReference type="InterPro" id="IPR003594">
    <property type="entry name" value="HATPase_dom"/>
</dbReference>
<dbReference type="SUPFAM" id="SSF55781">
    <property type="entry name" value="GAF domain-like"/>
    <property type="match status" value="1"/>
</dbReference>
<feature type="modified residue" description="4-aspartylphosphate" evidence="9">
    <location>
        <position position="918"/>
    </location>
</feature>
<comment type="catalytic activity">
    <reaction evidence="1">
        <text>ATP + protein L-histidine = ADP + protein N-phospho-L-histidine.</text>
        <dbReference type="EC" id="2.7.13.3"/>
    </reaction>
</comment>
<dbReference type="SUPFAM" id="SSF47384">
    <property type="entry name" value="Homodimeric domain of signal transducing histidine kinase"/>
    <property type="match status" value="1"/>
</dbReference>
<sequence length="986" mass="107926">MDRALSGFNSGGGRMGAKVRAFDWAATPIGPIEGWPATLRIAVDMMLSSDFPKCLFWGPELIAIYNDGYETILGQKPAALGEPMRVTWAEVWEELKPIADKALGGASTFIEDYPLVIDRSGTLETAYFTFCYSPVRDDTGRVLGMLDTVVETTGKVLADRIAREERERFVQLFDQSPTFMALLRGPEHVYVYSNPGYNRLIDNRQVLGMPVRVALPEASEQGYADLLDEVYRSGVAYSGQNHKFALQSGATSPVKHHYLDFVYQPLRNSKGEVDGILVEGVDVTDRRQAQVRREALMKLTEDIRDLEAAEDIIYAASKVLGEALEAGRVGYGTIDPRDDSITVAGNWTAAQVTSVVGTLNLRHFGTFVDDLKAGRLVSINDVRLDVRTAHAIDALEGKQALSLVNVPIVESDQAVAMLFINSQTPREWSEDETALIQEVAVRIRAAVERVKAQGALKALAVSLEAQVRARTAERNLLATVFESTDSFIHVVDLDYRWLAINKAGADEFERVFGAMPKVGDRMLDLLDPLPEQRTAAQAVWSRALAGEEFTAISAFGEADRVRNTYEMKFNNLYDDEGQRIGAYQVVTNINERIAAEQALQDVQEALRQSQKMEAVGHLTGGIAHDFNNMLAVVMGSLELLQRRLGSEDSRVARYIEAALDGARRAANLTQRLLAFSRQQPLRPEVLNVNRLVSGMSDLLRHSIGADIRLETVLAGGLWATQADPNQLENVILNLAVNARDAMPEGGRLTIETQNAHLDNRYVSKEVGVPPGHYVMIAITDTGSGMPADVIAKAFDPFFTTKAVGKGTGLGLSQVYGFIKQSGGHIKIYSEVGEGTTIKVYLPRDTESSGEVIEDEAAVDEEASGDQELILVVDDEPAVRRFSCDALTELGYRVVEADSAAAALEILKALPDIALIFTDIVMPDTNGRKLADAARAIRPEIKVLYTTGYTRNAVVHNGVVDAGVELIGKPFTIDELAARVRAILDGL</sequence>
<dbReference type="InterPro" id="IPR003661">
    <property type="entry name" value="HisK_dim/P_dom"/>
</dbReference>
<dbReference type="InterPro" id="IPR035965">
    <property type="entry name" value="PAS-like_dom_sf"/>
</dbReference>
<dbReference type="InterPro" id="IPR013656">
    <property type="entry name" value="PAS_4"/>
</dbReference>
<evidence type="ECO:0000256" key="3">
    <source>
        <dbReference type="ARBA" id="ARBA00022553"/>
    </source>
</evidence>
<dbReference type="PROSITE" id="PS50113">
    <property type="entry name" value="PAC"/>
    <property type="match status" value="1"/>
</dbReference>
<dbReference type="Gene3D" id="3.30.565.10">
    <property type="entry name" value="Histidine kinase-like ATPase, C-terminal domain"/>
    <property type="match status" value="1"/>
</dbReference>
<proteinExistence type="predicted"/>
<dbReference type="EMBL" id="JAQQKV010000001">
    <property type="protein sequence ID" value="MDC7675822.1"/>
    <property type="molecule type" value="Genomic_DNA"/>
</dbReference>
<dbReference type="SUPFAM" id="SSF52172">
    <property type="entry name" value="CheY-like"/>
    <property type="match status" value="1"/>
</dbReference>
<evidence type="ECO:0000259" key="10">
    <source>
        <dbReference type="PROSITE" id="PS50109"/>
    </source>
</evidence>
<dbReference type="InterPro" id="IPR005467">
    <property type="entry name" value="His_kinase_dom"/>
</dbReference>
<feature type="domain" description="PAC" evidence="12">
    <location>
        <begin position="240"/>
        <end position="295"/>
    </location>
</feature>
<keyword evidence="6" id="KW-0418">Kinase</keyword>
<keyword evidence="5" id="KW-0547">Nucleotide-binding</keyword>
<dbReference type="SMART" id="SM00387">
    <property type="entry name" value="HATPase_c"/>
    <property type="match status" value="1"/>
</dbReference>
<evidence type="ECO:0000256" key="8">
    <source>
        <dbReference type="ARBA" id="ARBA00023012"/>
    </source>
</evidence>
<keyword evidence="4" id="KW-0808">Transferase</keyword>
<dbReference type="InterPro" id="IPR001789">
    <property type="entry name" value="Sig_transdc_resp-reg_receiver"/>
</dbReference>
<dbReference type="InterPro" id="IPR036890">
    <property type="entry name" value="HATPase_C_sf"/>
</dbReference>
<protein>
    <recommendedName>
        <fullName evidence="2">histidine kinase</fullName>
        <ecNumber evidence="2">2.7.13.3</ecNumber>
    </recommendedName>
</protein>
<dbReference type="SMART" id="SM00388">
    <property type="entry name" value="HisKA"/>
    <property type="match status" value="1"/>
</dbReference>
<dbReference type="InterPro" id="IPR029016">
    <property type="entry name" value="GAF-like_dom_sf"/>
</dbReference>
<dbReference type="Gene3D" id="3.30.450.40">
    <property type="match status" value="1"/>
</dbReference>
<dbReference type="PROSITE" id="PS50109">
    <property type="entry name" value="HIS_KIN"/>
    <property type="match status" value="1"/>
</dbReference>
<dbReference type="SUPFAM" id="SSF55785">
    <property type="entry name" value="PYP-like sensor domain (PAS domain)"/>
    <property type="match status" value="2"/>
</dbReference>
<dbReference type="Pfam" id="PF00512">
    <property type="entry name" value="HisKA"/>
    <property type="match status" value="1"/>
</dbReference>
<gene>
    <name evidence="13" type="ORF">PQU98_06760</name>
</gene>
<dbReference type="PRINTS" id="PR00344">
    <property type="entry name" value="BCTRLSENSOR"/>
</dbReference>
<dbReference type="PROSITE" id="PS50110">
    <property type="entry name" value="RESPONSE_REGULATORY"/>
    <property type="match status" value="1"/>
</dbReference>
<dbReference type="InterPro" id="IPR004358">
    <property type="entry name" value="Sig_transdc_His_kin-like_C"/>
</dbReference>
<dbReference type="InterPro" id="IPR000700">
    <property type="entry name" value="PAS-assoc_C"/>
</dbReference>
<comment type="caution">
    <text evidence="13">The sequence shown here is derived from an EMBL/GenBank/DDBJ whole genome shotgun (WGS) entry which is preliminary data.</text>
</comment>
<dbReference type="SUPFAM" id="SSF55874">
    <property type="entry name" value="ATPase domain of HSP90 chaperone/DNA topoisomerase II/histidine kinase"/>
    <property type="match status" value="1"/>
</dbReference>
<accession>A0ABT5HI01</accession>
<evidence type="ECO:0000313" key="14">
    <source>
        <dbReference type="Proteomes" id="UP001218579"/>
    </source>
</evidence>